<dbReference type="EMBL" id="CP005957">
    <property type="protein sequence ID" value="AGL62561.1"/>
    <property type="molecule type" value="Genomic_DNA"/>
</dbReference>
<feature type="transmembrane region" description="Helical" evidence="6">
    <location>
        <begin position="24"/>
        <end position="48"/>
    </location>
</feature>
<reference evidence="8 9" key="1">
    <citation type="journal article" date="2013" name="Nat. Biotechnol.">
        <title>Genome sequences of rare, uncultured bacteria obtained by differential coverage binning of multiple metagenomes.</title>
        <authorList>
            <person name="Albertsen M."/>
            <person name="Hugenholtz P."/>
            <person name="Skarshewski A."/>
            <person name="Nielsen K.L."/>
            <person name="Tyson G.W."/>
            <person name="Nielsen P.H."/>
        </authorList>
    </citation>
    <scope>NUCLEOTIDE SEQUENCE [LARGE SCALE GENOMIC DNA]</scope>
    <source>
        <strain evidence="8">TM71</strain>
    </source>
</reference>
<dbReference type="HOGENOM" id="CLU_000445_89_2_0"/>
<dbReference type="RefSeq" id="WP_015642011.1">
    <property type="nucleotide sequence ID" value="NC_021219.1"/>
</dbReference>
<dbReference type="InterPro" id="IPR003661">
    <property type="entry name" value="HisK_dim/P_dom"/>
</dbReference>
<dbReference type="EC" id="2.7.13.3" evidence="2"/>
<organism evidence="8 9">
    <name type="scientific">Candidatus Saccharimonas aalborgensis</name>
    <dbReference type="NCBI Taxonomy" id="1332188"/>
    <lineage>
        <taxon>Bacteria</taxon>
        <taxon>Candidatus Saccharimonadota</taxon>
        <taxon>Candidatus Saccharimonadia</taxon>
        <taxon>Candidatus Saccharimonadales</taxon>
        <taxon>Candidatus Saccharimonadaceae</taxon>
        <taxon>Candidatus Saccharimonas</taxon>
    </lineage>
</organism>
<dbReference type="SUPFAM" id="SSF47384">
    <property type="entry name" value="Homodimeric domain of signal transducing histidine kinase"/>
    <property type="match status" value="1"/>
</dbReference>
<keyword evidence="6" id="KW-0472">Membrane</keyword>
<dbReference type="KEGG" id="saal:L336_0859"/>
<dbReference type="PANTHER" id="PTHR42878:SF13">
    <property type="entry name" value="HISTIDINE KINASE"/>
    <property type="match status" value="1"/>
</dbReference>
<dbReference type="SUPFAM" id="SSF55874">
    <property type="entry name" value="ATPase domain of HSP90 chaperone/DNA topoisomerase II/histidine kinase"/>
    <property type="match status" value="1"/>
</dbReference>
<dbReference type="InterPro" id="IPR005467">
    <property type="entry name" value="His_kinase_dom"/>
</dbReference>
<evidence type="ECO:0000313" key="8">
    <source>
        <dbReference type="EMBL" id="AGL62561.1"/>
    </source>
</evidence>
<accession>R4PZ81</accession>
<dbReference type="PANTHER" id="PTHR42878">
    <property type="entry name" value="TWO-COMPONENT HISTIDINE KINASE"/>
    <property type="match status" value="1"/>
</dbReference>
<dbReference type="SMART" id="SM00388">
    <property type="entry name" value="HisKA"/>
    <property type="match status" value="1"/>
</dbReference>
<evidence type="ECO:0000256" key="4">
    <source>
        <dbReference type="ARBA" id="ARBA00022679"/>
    </source>
</evidence>
<dbReference type="SMART" id="SM00387">
    <property type="entry name" value="HATPase_c"/>
    <property type="match status" value="1"/>
</dbReference>
<keyword evidence="4 8" id="KW-0808">Transferase</keyword>
<dbReference type="CDD" id="cd00082">
    <property type="entry name" value="HisKA"/>
    <property type="match status" value="1"/>
</dbReference>
<dbReference type="STRING" id="1332188.L336_0859"/>
<sequence length="515" mass="56417">MAVEPKGTSRPLIKAYWPKYRNTAVMVTLGMQTLIVICVAMSLLIAGFSSTSAAFWIVLIATSASTFSLNYILVMNLLIPLKDLAAALTHVSGEPSDVVPPNPNAKHFERDGFKPLLQYIYQSAAEAGGPVERQSSSLSDDTTRLKQAFDQTSAGIVVLDSMGQIQFANKHAPVTRTTDNSLVLELLFEKEGELTQWLKDCHDTAVHAEKSWLHIPSKIVGEEDRRIFDITATYEKGSAAEIVMVMFDRTDIYQPEDDELDFIAFAAHELRGPITVIRGYLDVLDIELGASLQPDQAELIKRLIVSANRLSGYINNILNASKFDRRHMKIHLAEDSLAAIYDTISDDMRMRAQSQRRLLSVTLPQDLPTVAADRSSLSEVMANLIDNALKYSNEGGVVTLGAAVEGNFVNVWVEDHGIGIPASIVGNLFHKFYRSHRSRETVAGTGIGLYICKAIVESHGGTIGVKSSEGQGSVFTFTVPIYASVADKLQANDHTNASLINSGSGWIKNHSMYKG</sequence>
<dbReference type="InterPro" id="IPR036890">
    <property type="entry name" value="HATPase_C_sf"/>
</dbReference>
<dbReference type="GO" id="GO:0030295">
    <property type="term" value="F:protein kinase activator activity"/>
    <property type="evidence" value="ECO:0007669"/>
    <property type="project" value="TreeGrafter"/>
</dbReference>
<dbReference type="Proteomes" id="UP000013893">
    <property type="component" value="Chromosome"/>
</dbReference>
<evidence type="ECO:0000256" key="2">
    <source>
        <dbReference type="ARBA" id="ARBA00012438"/>
    </source>
</evidence>
<evidence type="ECO:0000313" key="9">
    <source>
        <dbReference type="Proteomes" id="UP000013893"/>
    </source>
</evidence>
<dbReference type="AlphaFoldDB" id="R4PZ81"/>
<dbReference type="InterPro" id="IPR003594">
    <property type="entry name" value="HATPase_dom"/>
</dbReference>
<dbReference type="InterPro" id="IPR036097">
    <property type="entry name" value="HisK_dim/P_sf"/>
</dbReference>
<dbReference type="Pfam" id="PF02518">
    <property type="entry name" value="HATPase_c"/>
    <property type="match status" value="1"/>
</dbReference>
<dbReference type="PRINTS" id="PR00344">
    <property type="entry name" value="BCTRLSENSOR"/>
</dbReference>
<feature type="transmembrane region" description="Helical" evidence="6">
    <location>
        <begin position="54"/>
        <end position="74"/>
    </location>
</feature>
<dbReference type="GO" id="GO:0000156">
    <property type="term" value="F:phosphorelay response regulator activity"/>
    <property type="evidence" value="ECO:0007669"/>
    <property type="project" value="TreeGrafter"/>
</dbReference>
<dbReference type="InterPro" id="IPR050351">
    <property type="entry name" value="BphY/WalK/GraS-like"/>
</dbReference>
<feature type="domain" description="Histidine kinase" evidence="7">
    <location>
        <begin position="265"/>
        <end position="483"/>
    </location>
</feature>
<evidence type="ECO:0000256" key="5">
    <source>
        <dbReference type="ARBA" id="ARBA00022777"/>
    </source>
</evidence>
<evidence type="ECO:0000256" key="3">
    <source>
        <dbReference type="ARBA" id="ARBA00022553"/>
    </source>
</evidence>
<keyword evidence="5 8" id="KW-0418">Kinase</keyword>
<protein>
    <recommendedName>
        <fullName evidence="2">histidine kinase</fullName>
        <ecNumber evidence="2">2.7.13.3</ecNumber>
    </recommendedName>
</protein>
<dbReference type="InterPro" id="IPR004358">
    <property type="entry name" value="Sig_transdc_His_kin-like_C"/>
</dbReference>
<evidence type="ECO:0000256" key="6">
    <source>
        <dbReference type="SAM" id="Phobius"/>
    </source>
</evidence>
<dbReference type="CDD" id="cd00075">
    <property type="entry name" value="HATPase"/>
    <property type="match status" value="1"/>
</dbReference>
<dbReference type="GO" id="GO:0000155">
    <property type="term" value="F:phosphorelay sensor kinase activity"/>
    <property type="evidence" value="ECO:0007669"/>
    <property type="project" value="InterPro"/>
</dbReference>
<dbReference type="PROSITE" id="PS50109">
    <property type="entry name" value="HIS_KIN"/>
    <property type="match status" value="1"/>
</dbReference>
<proteinExistence type="predicted"/>
<keyword evidence="9" id="KW-1185">Reference proteome</keyword>
<dbReference type="Gene3D" id="1.10.287.130">
    <property type="match status" value="1"/>
</dbReference>
<keyword evidence="3" id="KW-0597">Phosphoprotein</keyword>
<gene>
    <name evidence="8" type="ORF">L336_0859</name>
</gene>
<dbReference type="Gene3D" id="3.30.565.10">
    <property type="entry name" value="Histidine kinase-like ATPase, C-terminal domain"/>
    <property type="match status" value="1"/>
</dbReference>
<dbReference type="GO" id="GO:0007234">
    <property type="term" value="P:osmosensory signaling via phosphorelay pathway"/>
    <property type="evidence" value="ECO:0007669"/>
    <property type="project" value="TreeGrafter"/>
</dbReference>
<keyword evidence="6" id="KW-1133">Transmembrane helix</keyword>
<dbReference type="Pfam" id="PF00512">
    <property type="entry name" value="HisKA"/>
    <property type="match status" value="1"/>
</dbReference>
<dbReference type="Gene3D" id="3.30.450.20">
    <property type="entry name" value="PAS domain"/>
    <property type="match status" value="1"/>
</dbReference>
<comment type="catalytic activity">
    <reaction evidence="1">
        <text>ATP + protein L-histidine = ADP + protein N-phospho-L-histidine.</text>
        <dbReference type="EC" id="2.7.13.3"/>
    </reaction>
</comment>
<name>R4PZ81_9BACT</name>
<dbReference type="FunFam" id="3.30.565.10:FF:000006">
    <property type="entry name" value="Sensor histidine kinase WalK"/>
    <property type="match status" value="1"/>
</dbReference>
<dbReference type="OrthoDB" id="9805942at2"/>
<evidence type="ECO:0000259" key="7">
    <source>
        <dbReference type="PROSITE" id="PS50109"/>
    </source>
</evidence>
<keyword evidence="6" id="KW-0812">Transmembrane</keyword>
<evidence type="ECO:0000256" key="1">
    <source>
        <dbReference type="ARBA" id="ARBA00000085"/>
    </source>
</evidence>